<dbReference type="OrthoDB" id="8775810at2759"/>
<gene>
    <name evidence="2" type="ORF">MERR_LOCUS40471</name>
</gene>
<keyword evidence="3" id="KW-1185">Reference proteome</keyword>
<organism evidence="2 3">
    <name type="scientific">Microthlaspi erraticum</name>
    <dbReference type="NCBI Taxonomy" id="1685480"/>
    <lineage>
        <taxon>Eukaryota</taxon>
        <taxon>Viridiplantae</taxon>
        <taxon>Streptophyta</taxon>
        <taxon>Embryophyta</taxon>
        <taxon>Tracheophyta</taxon>
        <taxon>Spermatophyta</taxon>
        <taxon>Magnoliopsida</taxon>
        <taxon>eudicotyledons</taxon>
        <taxon>Gunneridae</taxon>
        <taxon>Pentapetalae</taxon>
        <taxon>rosids</taxon>
        <taxon>malvids</taxon>
        <taxon>Brassicales</taxon>
        <taxon>Brassicaceae</taxon>
        <taxon>Coluteocarpeae</taxon>
        <taxon>Microthlaspi</taxon>
    </lineage>
</organism>
<dbReference type="Proteomes" id="UP000467841">
    <property type="component" value="Unassembled WGS sequence"/>
</dbReference>
<evidence type="ECO:0000313" key="3">
    <source>
        <dbReference type="Proteomes" id="UP000467841"/>
    </source>
</evidence>
<dbReference type="EMBL" id="CACVBM020001528">
    <property type="protein sequence ID" value="CAA7053236.1"/>
    <property type="molecule type" value="Genomic_DNA"/>
</dbReference>
<evidence type="ECO:0000259" key="1">
    <source>
        <dbReference type="Pfam" id="PF12937"/>
    </source>
</evidence>
<evidence type="ECO:0000313" key="2">
    <source>
        <dbReference type="EMBL" id="CAA7053236.1"/>
    </source>
</evidence>
<proteinExistence type="predicted"/>
<accession>A0A6D2KZF8</accession>
<dbReference type="InterPro" id="IPR001810">
    <property type="entry name" value="F-box_dom"/>
</dbReference>
<comment type="caution">
    <text evidence="2">The sequence shown here is derived from an EMBL/GenBank/DDBJ whole genome shotgun (WGS) entry which is preliminary data.</text>
</comment>
<dbReference type="AlphaFoldDB" id="A0A6D2KZF8"/>
<sequence>MWASLPPELLHDIIRKVEESDTAWPAPAAVVSCASVSKSWRGIPMETVKIPEQCGLEQWEKVQLLLFSKISYELEDIQLNLKSVVIPPIPVGDLLAGPGAGVYPLRGGFGNGSMLVGSLLLPSIW</sequence>
<reference evidence="2" key="1">
    <citation type="submission" date="2020-01" db="EMBL/GenBank/DDBJ databases">
        <authorList>
            <person name="Mishra B."/>
        </authorList>
    </citation>
    <scope>NUCLEOTIDE SEQUENCE [LARGE SCALE GENOMIC DNA]</scope>
</reference>
<feature type="domain" description="F-box" evidence="1">
    <location>
        <begin position="2"/>
        <end position="43"/>
    </location>
</feature>
<protein>
    <recommendedName>
        <fullName evidence="1">F-box domain-containing protein</fullName>
    </recommendedName>
</protein>
<dbReference type="Pfam" id="PF12937">
    <property type="entry name" value="F-box-like"/>
    <property type="match status" value="1"/>
</dbReference>
<name>A0A6D2KZF8_9BRAS</name>